<evidence type="ECO:0000313" key="2">
    <source>
        <dbReference type="EMBL" id="GAA0554775.1"/>
    </source>
</evidence>
<feature type="region of interest" description="Disordered" evidence="1">
    <location>
        <begin position="74"/>
        <end position="93"/>
    </location>
</feature>
<feature type="compositionally biased region" description="Basic and acidic residues" evidence="1">
    <location>
        <begin position="75"/>
        <end position="93"/>
    </location>
</feature>
<proteinExistence type="predicted"/>
<dbReference type="RefSeq" id="WP_346160875.1">
    <property type="nucleotide sequence ID" value="NZ_BAAABZ010000071.1"/>
</dbReference>
<keyword evidence="3" id="KW-1185">Reference proteome</keyword>
<gene>
    <name evidence="2" type="ORF">GCM10010390_66110</name>
</gene>
<protein>
    <submittedName>
        <fullName evidence="2">Uncharacterized protein</fullName>
    </submittedName>
</protein>
<sequence>MTIQVYLNFPHEDWTVELPAVPRIGETLEWESPEGIGQWTITDITWTAYPDQPGAVGLALDPGNEETKQLMAEQEAAREARIAEARADRTTEQ</sequence>
<reference evidence="3" key="1">
    <citation type="journal article" date="2019" name="Int. J. Syst. Evol. Microbiol.">
        <title>The Global Catalogue of Microorganisms (GCM) 10K type strain sequencing project: providing services to taxonomists for standard genome sequencing and annotation.</title>
        <authorList>
            <consortium name="The Broad Institute Genomics Platform"/>
            <consortium name="The Broad Institute Genome Sequencing Center for Infectious Disease"/>
            <person name="Wu L."/>
            <person name="Ma J."/>
        </authorList>
    </citation>
    <scope>NUCLEOTIDE SEQUENCE [LARGE SCALE GENOMIC DNA]</scope>
    <source>
        <strain evidence="3">JCM 5052</strain>
    </source>
</reference>
<accession>A0ABP3NVJ9</accession>
<dbReference type="Proteomes" id="UP001501576">
    <property type="component" value="Unassembled WGS sequence"/>
</dbReference>
<organism evidence="2 3">
    <name type="scientific">Streptomyces mordarskii</name>
    <dbReference type="NCBI Taxonomy" id="1226758"/>
    <lineage>
        <taxon>Bacteria</taxon>
        <taxon>Bacillati</taxon>
        <taxon>Actinomycetota</taxon>
        <taxon>Actinomycetes</taxon>
        <taxon>Kitasatosporales</taxon>
        <taxon>Streptomycetaceae</taxon>
        <taxon>Streptomyces</taxon>
    </lineage>
</organism>
<comment type="caution">
    <text evidence="2">The sequence shown here is derived from an EMBL/GenBank/DDBJ whole genome shotgun (WGS) entry which is preliminary data.</text>
</comment>
<dbReference type="EMBL" id="BAAABZ010000071">
    <property type="protein sequence ID" value="GAA0554775.1"/>
    <property type="molecule type" value="Genomic_DNA"/>
</dbReference>
<evidence type="ECO:0000313" key="3">
    <source>
        <dbReference type="Proteomes" id="UP001501576"/>
    </source>
</evidence>
<evidence type="ECO:0000256" key="1">
    <source>
        <dbReference type="SAM" id="MobiDB-lite"/>
    </source>
</evidence>
<name>A0ABP3NVJ9_9ACTN</name>